<protein>
    <recommendedName>
        <fullName evidence="4">Zn(2)-C6 fungal-type domain-containing protein</fullName>
    </recommendedName>
</protein>
<dbReference type="InterPro" id="IPR052973">
    <property type="entry name" value="Fungal_sec-metab_reg_TF"/>
</dbReference>
<proteinExistence type="predicted"/>
<dbReference type="AlphaFoldDB" id="A0A6A6QCM3"/>
<sequence>MANNPQGDDQTLLDIPPLEPNQAGVPTSNSSLLYRAGVHDAFSIAGSSTQVAQPAADRTAVTNEDAPEEVEGTLPTTPEPLNGSRTLDSRDTSPTVQRLVAIVKQQQKTIDLLLQEVTKQPRRDQRTAEPRQSSRINTAPAAHSSALSTSGAIIKTRPKRRALAPVERVTTAETREIAACIRCQRVKKRCRAGANPEEPCLDCLAVNPLSLRIPCIRSRVTDAILFRTMTSEKDTWTVRPEVYKLSDLSAIAPSPLKMLELTHDLGHTICVYVKEFTPVDGDTTAYEHHLEDGSILKLEMPCYALAQLKDTQNALAQYVDKALQGYLECYLDDSDFLIWETFQLAIKRARWQDSALLQNTLRLWTASRLTERPWRICGEETLGMSTVDDPRSHLCGRIPVTPIMDTQLDQVVIQSITIPLRQRVLKMLQERISKKSRRDWFEVYATIFILLNSVEIAVAHDHEFAQDYGHYTPGRGNRFEDYRLVEGYFHSAQSLIAHFRDALHGQKPFTLDWSSCDFSSLTEVNAEETRYLQALGQHLSQKKATYALLKEEHRYESLLYWGHQLFSDTWDPKQVMIRELTQ</sequence>
<dbReference type="Proteomes" id="UP000799750">
    <property type="component" value="Unassembled WGS sequence"/>
</dbReference>
<evidence type="ECO:0008006" key="4">
    <source>
        <dbReference type="Google" id="ProtNLM"/>
    </source>
</evidence>
<dbReference type="OrthoDB" id="3474066at2759"/>
<organism evidence="2 3">
    <name type="scientific">Lophium mytilinum</name>
    <dbReference type="NCBI Taxonomy" id="390894"/>
    <lineage>
        <taxon>Eukaryota</taxon>
        <taxon>Fungi</taxon>
        <taxon>Dikarya</taxon>
        <taxon>Ascomycota</taxon>
        <taxon>Pezizomycotina</taxon>
        <taxon>Dothideomycetes</taxon>
        <taxon>Pleosporomycetidae</taxon>
        <taxon>Mytilinidiales</taxon>
        <taxon>Mytilinidiaceae</taxon>
        <taxon>Lophium</taxon>
    </lineage>
</organism>
<dbReference type="PANTHER" id="PTHR35392">
    <property type="entry name" value="ZN(II)2CYS6 TRANSCRIPTION FACTOR (EUROFUNG)-RELATED-RELATED"/>
    <property type="match status" value="1"/>
</dbReference>
<dbReference type="PANTHER" id="PTHR35392:SF3">
    <property type="entry name" value="ZN(2)-C6 FUNGAL-TYPE DOMAIN-CONTAINING PROTEIN"/>
    <property type="match status" value="1"/>
</dbReference>
<accession>A0A6A6QCM3</accession>
<feature type="region of interest" description="Disordered" evidence="1">
    <location>
        <begin position="47"/>
        <end position="94"/>
    </location>
</feature>
<evidence type="ECO:0000313" key="3">
    <source>
        <dbReference type="Proteomes" id="UP000799750"/>
    </source>
</evidence>
<reference evidence="2" key="1">
    <citation type="journal article" date="2020" name="Stud. Mycol.">
        <title>101 Dothideomycetes genomes: a test case for predicting lifestyles and emergence of pathogens.</title>
        <authorList>
            <person name="Haridas S."/>
            <person name="Albert R."/>
            <person name="Binder M."/>
            <person name="Bloem J."/>
            <person name="Labutti K."/>
            <person name="Salamov A."/>
            <person name="Andreopoulos B."/>
            <person name="Baker S."/>
            <person name="Barry K."/>
            <person name="Bills G."/>
            <person name="Bluhm B."/>
            <person name="Cannon C."/>
            <person name="Castanera R."/>
            <person name="Culley D."/>
            <person name="Daum C."/>
            <person name="Ezra D."/>
            <person name="Gonzalez J."/>
            <person name="Henrissat B."/>
            <person name="Kuo A."/>
            <person name="Liang C."/>
            <person name="Lipzen A."/>
            <person name="Lutzoni F."/>
            <person name="Magnuson J."/>
            <person name="Mondo S."/>
            <person name="Nolan M."/>
            <person name="Ohm R."/>
            <person name="Pangilinan J."/>
            <person name="Park H.-J."/>
            <person name="Ramirez L."/>
            <person name="Alfaro M."/>
            <person name="Sun H."/>
            <person name="Tritt A."/>
            <person name="Yoshinaga Y."/>
            <person name="Zwiers L.-H."/>
            <person name="Turgeon B."/>
            <person name="Goodwin S."/>
            <person name="Spatafora J."/>
            <person name="Crous P."/>
            <person name="Grigoriev I."/>
        </authorList>
    </citation>
    <scope>NUCLEOTIDE SEQUENCE</scope>
    <source>
        <strain evidence="2">CBS 269.34</strain>
    </source>
</reference>
<dbReference type="EMBL" id="MU004198">
    <property type="protein sequence ID" value="KAF2489814.1"/>
    <property type="molecule type" value="Genomic_DNA"/>
</dbReference>
<feature type="compositionally biased region" description="Basic and acidic residues" evidence="1">
    <location>
        <begin position="119"/>
        <end position="129"/>
    </location>
</feature>
<keyword evidence="3" id="KW-1185">Reference proteome</keyword>
<evidence type="ECO:0000313" key="2">
    <source>
        <dbReference type="EMBL" id="KAF2489814.1"/>
    </source>
</evidence>
<name>A0A6A6QCM3_9PEZI</name>
<feature type="region of interest" description="Disordered" evidence="1">
    <location>
        <begin position="116"/>
        <end position="148"/>
    </location>
</feature>
<feature type="region of interest" description="Disordered" evidence="1">
    <location>
        <begin position="1"/>
        <end position="24"/>
    </location>
</feature>
<evidence type="ECO:0000256" key="1">
    <source>
        <dbReference type="SAM" id="MobiDB-lite"/>
    </source>
</evidence>
<gene>
    <name evidence="2" type="ORF">BU16DRAFT_495160</name>
</gene>